<keyword evidence="3" id="KW-0689">Ribosomal protein</keyword>
<dbReference type="GO" id="GO:0016020">
    <property type="term" value="C:membrane"/>
    <property type="evidence" value="ECO:0007669"/>
    <property type="project" value="UniProtKB-SubCell"/>
</dbReference>
<dbReference type="GO" id="GO:0006412">
    <property type="term" value="P:translation"/>
    <property type="evidence" value="ECO:0007669"/>
    <property type="project" value="InterPro"/>
</dbReference>
<dbReference type="PANTHER" id="PTHR22953:SF86">
    <property type="entry name" value="PURPLE ACID PHOSPHATASE 10"/>
    <property type="match status" value="1"/>
</dbReference>
<dbReference type="EMBL" id="JACGCM010000681">
    <property type="protein sequence ID" value="KAF6168755.1"/>
    <property type="molecule type" value="Genomic_DNA"/>
</dbReference>
<dbReference type="Pfam" id="PF00416">
    <property type="entry name" value="Ribosomal_S13"/>
    <property type="match status" value="1"/>
</dbReference>
<sequence length="648" mass="73685">FKRRRLPECYDLTLQDKEAKLLPVLSNPWLEISFKDYDMSHVKFLHHDALPIMLKMKKFFMHTMMIDTGSGIEIIFQSTINQMGLAVTLRDTDISGFNSSKEERGLRRHPLEELEQAFPDEVEAYREMRASFADISYTRTPLNTCKYQYHFLDFSSSPERSKSFVEMGVSSFFGLLCLILCASSVLVCNGGITSSFVRKAESFVDMPFNSDVFRVPPGYNAPQQFYDLGLPLGESVRAGELSATKLENLMTIVANPQQFKIPDWFLNIKKDFKDVRYSEVVSNALDIKLRDDLERLKKIRGVDRIIASHKPRKGFCFDETAKSLSTARSLEEKMEITEVYINIVVCEFVDSTLRQLVAGRKLLVCQRSDDNVVFIWFAQGDQVGRAMIISSVAVDEPGSNTVAYWHENNKQKHSVEGIVLTYKYTNYISGCIHHCIIKKLKLDRKYFNEVGLGLTMRQICFTTPPPIGPDVPYSFGLMGLTLPDGPPLGSALADKFDCLVLGLLLSLYFYLIGRRVNFHLEYSTYVWVLGSMSLLGVLGNLAKTILPALKYKIRIQDVVILGLMLSALGIVDLTFYSRALANEVCAFTYVIITFVILHTQYITFQRNAKQTKFWPRQVDDFGIMLGIRLKTGKVVRTSGEVVQTIEFR</sequence>
<evidence type="ECO:0000256" key="1">
    <source>
        <dbReference type="ARBA" id="ARBA00008080"/>
    </source>
</evidence>
<dbReference type="GO" id="GO:1990904">
    <property type="term" value="C:ribonucleoprotein complex"/>
    <property type="evidence" value="ECO:0007669"/>
    <property type="project" value="UniProtKB-KW"/>
</dbReference>
<organism evidence="6 7">
    <name type="scientific">Kingdonia uniflora</name>
    <dbReference type="NCBI Taxonomy" id="39325"/>
    <lineage>
        <taxon>Eukaryota</taxon>
        <taxon>Viridiplantae</taxon>
        <taxon>Streptophyta</taxon>
        <taxon>Embryophyta</taxon>
        <taxon>Tracheophyta</taxon>
        <taxon>Spermatophyta</taxon>
        <taxon>Magnoliopsida</taxon>
        <taxon>Ranunculales</taxon>
        <taxon>Circaeasteraceae</taxon>
        <taxon>Kingdonia</taxon>
    </lineage>
</organism>
<keyword evidence="5" id="KW-0472">Membrane</keyword>
<feature type="transmembrane region" description="Helical" evidence="5">
    <location>
        <begin position="172"/>
        <end position="192"/>
    </location>
</feature>
<protein>
    <submittedName>
        <fullName evidence="6">Uncharacterized protein</fullName>
    </submittedName>
</protein>
<dbReference type="PANTHER" id="PTHR22953">
    <property type="entry name" value="ACID PHOSPHATASE RELATED"/>
    <property type="match status" value="1"/>
</dbReference>
<keyword evidence="5" id="KW-1133">Transmembrane helix</keyword>
<accession>A0A7J7NNJ2</accession>
<dbReference type="InterPro" id="IPR008963">
    <property type="entry name" value="Purple_acid_Pase-like_N"/>
</dbReference>
<gene>
    <name evidence="6" type="ORF">GIB67_043098</name>
</gene>
<dbReference type="Gene3D" id="1.20.1530.20">
    <property type="match status" value="1"/>
</dbReference>
<dbReference type="InterPro" id="IPR001892">
    <property type="entry name" value="Ribosomal_uS13"/>
</dbReference>
<feature type="transmembrane region" description="Helical" evidence="5">
    <location>
        <begin position="558"/>
        <end position="580"/>
    </location>
</feature>
<evidence type="ECO:0000313" key="6">
    <source>
        <dbReference type="EMBL" id="KAF6168755.1"/>
    </source>
</evidence>
<feature type="transmembrane region" description="Helical" evidence="5">
    <location>
        <begin position="586"/>
        <end position="604"/>
    </location>
</feature>
<keyword evidence="5" id="KW-0812">Transmembrane</keyword>
<comment type="caution">
    <text evidence="6">The sequence shown here is derived from an EMBL/GenBank/DDBJ whole genome shotgun (WGS) entry which is preliminary data.</text>
</comment>
<evidence type="ECO:0000256" key="2">
    <source>
        <dbReference type="ARBA" id="ARBA00022729"/>
    </source>
</evidence>
<feature type="transmembrane region" description="Helical" evidence="5">
    <location>
        <begin position="525"/>
        <end position="546"/>
    </location>
</feature>
<dbReference type="GO" id="GO:0005840">
    <property type="term" value="C:ribosome"/>
    <property type="evidence" value="ECO:0007669"/>
    <property type="project" value="UniProtKB-KW"/>
</dbReference>
<proteinExistence type="inferred from homology"/>
<dbReference type="GO" id="GO:0003993">
    <property type="term" value="F:acid phosphatase activity"/>
    <property type="evidence" value="ECO:0007669"/>
    <property type="project" value="InterPro"/>
</dbReference>
<dbReference type="GO" id="GO:0003735">
    <property type="term" value="F:structural constituent of ribosome"/>
    <property type="evidence" value="ECO:0007669"/>
    <property type="project" value="InterPro"/>
</dbReference>
<evidence type="ECO:0000313" key="7">
    <source>
        <dbReference type="Proteomes" id="UP000541444"/>
    </source>
</evidence>
<reference evidence="6 7" key="1">
    <citation type="journal article" date="2020" name="IScience">
        <title>Genome Sequencing of the Endangered Kingdonia uniflora (Circaeasteraceae, Ranunculales) Reveals Potential Mechanisms of Evolutionary Specialization.</title>
        <authorList>
            <person name="Sun Y."/>
            <person name="Deng T."/>
            <person name="Zhang A."/>
            <person name="Moore M.J."/>
            <person name="Landis J.B."/>
            <person name="Lin N."/>
            <person name="Zhang H."/>
            <person name="Zhang X."/>
            <person name="Huang J."/>
            <person name="Zhang X."/>
            <person name="Sun H."/>
            <person name="Wang H."/>
        </authorList>
    </citation>
    <scope>NUCLEOTIDE SEQUENCE [LARGE SCALE GENOMIC DNA]</scope>
    <source>
        <strain evidence="6">TB1705</strain>
        <tissue evidence="6">Leaf</tissue>
    </source>
</reference>
<evidence type="ECO:0000256" key="4">
    <source>
        <dbReference type="ARBA" id="ARBA00023274"/>
    </source>
</evidence>
<dbReference type="InterPro" id="IPR039331">
    <property type="entry name" value="PAPs-like"/>
</dbReference>
<evidence type="ECO:0000256" key="3">
    <source>
        <dbReference type="ARBA" id="ARBA00022980"/>
    </source>
</evidence>
<comment type="similarity">
    <text evidence="1">Belongs to the universal ribosomal protein uS13 family.</text>
</comment>
<feature type="non-terminal residue" evidence="6">
    <location>
        <position position="1"/>
    </location>
</feature>
<dbReference type="Proteomes" id="UP000541444">
    <property type="component" value="Unassembled WGS sequence"/>
</dbReference>
<dbReference type="GO" id="GO:0046872">
    <property type="term" value="F:metal ion binding"/>
    <property type="evidence" value="ECO:0007669"/>
    <property type="project" value="InterPro"/>
</dbReference>
<dbReference type="Gene3D" id="2.60.40.380">
    <property type="entry name" value="Purple acid phosphatase-like, N-terminal"/>
    <property type="match status" value="1"/>
</dbReference>
<keyword evidence="2" id="KW-0732">Signal</keyword>
<dbReference type="OrthoDB" id="2919534at2759"/>
<dbReference type="GO" id="GO:0003723">
    <property type="term" value="F:RNA binding"/>
    <property type="evidence" value="ECO:0007669"/>
    <property type="project" value="InterPro"/>
</dbReference>
<dbReference type="AlphaFoldDB" id="A0A7J7NNJ2"/>
<keyword evidence="4" id="KW-0687">Ribonucleoprotein</keyword>
<keyword evidence="7" id="KW-1185">Reference proteome</keyword>
<dbReference type="InterPro" id="IPR038770">
    <property type="entry name" value="Na+/solute_symporter_sf"/>
</dbReference>
<evidence type="ECO:0000256" key="5">
    <source>
        <dbReference type="SAM" id="Phobius"/>
    </source>
</evidence>
<name>A0A7J7NNJ2_9MAGN</name>
<dbReference type="SUPFAM" id="SSF49363">
    <property type="entry name" value="Purple acid phosphatase, N-terminal domain"/>
    <property type="match status" value="1"/>
</dbReference>